<dbReference type="InterPro" id="IPR007345">
    <property type="entry name" value="Polysacch_pyruvyl_Trfase"/>
</dbReference>
<evidence type="ECO:0000259" key="1">
    <source>
        <dbReference type="Pfam" id="PF04230"/>
    </source>
</evidence>
<dbReference type="InterPro" id="IPR019896">
    <property type="entry name" value="Polysacch_pyruvyl_Trfase_CsaB"/>
</dbReference>
<dbReference type="RefSeq" id="WP_136373613.1">
    <property type="nucleotide sequence ID" value="NZ_SSOB01000062.1"/>
</dbReference>
<comment type="caution">
    <text evidence="2">The sequence shown here is derived from an EMBL/GenBank/DDBJ whole genome shotgun (WGS) entry which is preliminary data.</text>
</comment>
<dbReference type="Proteomes" id="UP000310636">
    <property type="component" value="Unassembled WGS sequence"/>
</dbReference>
<dbReference type="PANTHER" id="PTHR36836">
    <property type="entry name" value="COLANIC ACID BIOSYNTHESIS PROTEIN WCAK"/>
    <property type="match status" value="1"/>
</dbReference>
<dbReference type="PANTHER" id="PTHR36836:SF1">
    <property type="entry name" value="COLANIC ACID BIOSYNTHESIS PROTEIN WCAK"/>
    <property type="match status" value="1"/>
</dbReference>
<dbReference type="AlphaFoldDB" id="A0A4S4BG13"/>
<organism evidence="2 3">
    <name type="scientific">Cohnella fermenti</name>
    <dbReference type="NCBI Taxonomy" id="2565925"/>
    <lineage>
        <taxon>Bacteria</taxon>
        <taxon>Bacillati</taxon>
        <taxon>Bacillota</taxon>
        <taxon>Bacilli</taxon>
        <taxon>Bacillales</taxon>
        <taxon>Paenibacillaceae</taxon>
        <taxon>Cohnella</taxon>
    </lineage>
</organism>
<dbReference type="EMBL" id="SSOB01000062">
    <property type="protein sequence ID" value="THF73122.1"/>
    <property type="molecule type" value="Genomic_DNA"/>
</dbReference>
<dbReference type="SUPFAM" id="SSF53756">
    <property type="entry name" value="UDP-Glycosyltransferase/glycogen phosphorylase"/>
    <property type="match status" value="1"/>
</dbReference>
<dbReference type="GO" id="GO:0016740">
    <property type="term" value="F:transferase activity"/>
    <property type="evidence" value="ECO:0007669"/>
    <property type="project" value="UniProtKB-KW"/>
</dbReference>
<accession>A0A4S4BG13</accession>
<evidence type="ECO:0000313" key="3">
    <source>
        <dbReference type="Proteomes" id="UP000310636"/>
    </source>
</evidence>
<sequence>MKANHGGKLRLVLSGYYGFRNSGDEAVLLSILTALEKEAKAAGVEVEPIVLSGDPAWTEKQYGVRAVPRMKLGEVRKALKTSDGLISGGGSLLQDATGLGSIPYYLGVMEIARMCGKPTFVYAQGIGPVNRPMFRPFIARAFRKAAYVSVRDDESAGLLAEFGVARDRIEVVPDPVMGLPLPEGAASRAGNGASAAAGGGEGADKPVVGVSVRFWRSDRADLDRAAGALQALAERRSVRLRFLPFHRGSDEDASLYVMERLGRFAEEAEIAPAHEAPQDMLREADRCSLLVGMRLHSLIYAANREVPLLGLSYDPKIDQFLARLGMKAIGTTESLDAGRFAEAAARMLDDPQGWRQKAHGAIWRLREQAAKPAQRIVQTLLQVDSAKELEVTR</sequence>
<evidence type="ECO:0000313" key="2">
    <source>
        <dbReference type="EMBL" id="THF73122.1"/>
    </source>
</evidence>
<proteinExistence type="predicted"/>
<feature type="domain" description="Polysaccharide pyruvyl transferase" evidence="1">
    <location>
        <begin position="21"/>
        <end position="315"/>
    </location>
</feature>
<reference evidence="2 3" key="1">
    <citation type="submission" date="2019-04" db="EMBL/GenBank/DDBJ databases">
        <title>Cohnella sp. nov. isolated from preserved vegetables.</title>
        <authorList>
            <person name="Lin S.-Y."/>
            <person name="Hung M.-H."/>
            <person name="Young C.-C."/>
        </authorList>
    </citation>
    <scope>NUCLEOTIDE SEQUENCE [LARGE SCALE GENOMIC DNA]</scope>
    <source>
        <strain evidence="2 3">CC-MHH1044</strain>
    </source>
</reference>
<keyword evidence="3" id="KW-1185">Reference proteome</keyword>
<dbReference type="OrthoDB" id="3199616at2"/>
<dbReference type="Pfam" id="PF04230">
    <property type="entry name" value="PS_pyruv_trans"/>
    <property type="match status" value="1"/>
</dbReference>
<protein>
    <submittedName>
        <fullName evidence="2">Polysaccharide pyruvyl transferase CsaB</fullName>
    </submittedName>
</protein>
<gene>
    <name evidence="2" type="primary">csaB</name>
    <name evidence="2" type="ORF">E6C55_30450</name>
</gene>
<dbReference type="NCBIfam" id="TIGR03609">
    <property type="entry name" value="S_layer_CsaB"/>
    <property type="match status" value="1"/>
</dbReference>
<name>A0A4S4BG13_9BACL</name>
<keyword evidence="2" id="KW-0808">Transferase</keyword>